<dbReference type="Proteomes" id="UP000283644">
    <property type="component" value="Unassembled WGS sequence"/>
</dbReference>
<dbReference type="Pfam" id="PF12146">
    <property type="entry name" value="Hydrolase_4"/>
    <property type="match status" value="1"/>
</dbReference>
<proteinExistence type="predicted"/>
<dbReference type="PANTHER" id="PTHR11614">
    <property type="entry name" value="PHOSPHOLIPASE-RELATED"/>
    <property type="match status" value="1"/>
</dbReference>
<dbReference type="InterPro" id="IPR029058">
    <property type="entry name" value="AB_hydrolase_fold"/>
</dbReference>
<name>A0A417Y6Z6_9ACTN</name>
<dbReference type="SUPFAM" id="SSF53474">
    <property type="entry name" value="alpha/beta-Hydrolases"/>
    <property type="match status" value="1"/>
</dbReference>
<protein>
    <submittedName>
        <fullName evidence="2">Alpha/beta hydrolase</fullName>
    </submittedName>
</protein>
<dbReference type="InterPro" id="IPR022742">
    <property type="entry name" value="Hydrolase_4"/>
</dbReference>
<sequence length="291" mass="31034">MGTTHETTTLATEDGVKIHVYTWAVNRPRGVVQVTHGMGEHALRYTELAATLNSEGWTVVAQDHRGHGASAATPDALGQIGADGWAALVGDISAVRRYAADAAPGKPVVLFGHSMGSFAVQQFLPDCSDDIDGVVLTGTAALDLLEPALDLEADLDLAMFNAPFAPARTAFDWLSRDEERVDQYVTDPLTGFGLDVPGTKGLFAGARRLADPDALSGLRHDLPVLVAVGDADPVNAGLALAHPLIERYIAAGLTDVDLKVYNGARHELTNEINRDEFMSDLLAWLDTRFPA</sequence>
<comment type="caution">
    <text evidence="2">The sequence shown here is derived from an EMBL/GenBank/DDBJ whole genome shotgun (WGS) entry which is preliminary data.</text>
</comment>
<dbReference type="Gene3D" id="3.40.50.1820">
    <property type="entry name" value="alpha/beta hydrolase"/>
    <property type="match status" value="1"/>
</dbReference>
<evidence type="ECO:0000313" key="3">
    <source>
        <dbReference type="Proteomes" id="UP000283644"/>
    </source>
</evidence>
<organism evidence="2 3">
    <name type="scientific">Nocardioides immobilis</name>
    <dbReference type="NCBI Taxonomy" id="2049295"/>
    <lineage>
        <taxon>Bacteria</taxon>
        <taxon>Bacillati</taxon>
        <taxon>Actinomycetota</taxon>
        <taxon>Actinomycetes</taxon>
        <taxon>Propionibacteriales</taxon>
        <taxon>Nocardioidaceae</taxon>
        <taxon>Nocardioides</taxon>
    </lineage>
</organism>
<reference evidence="2 3" key="1">
    <citation type="submission" date="2018-09" db="EMBL/GenBank/DDBJ databases">
        <title>Genome sequencing of Nocardioides immobilis CCTCC AB 2017083 for comparison to Nocardioides silvaticus.</title>
        <authorList>
            <person name="Li C."/>
            <person name="Wang G."/>
        </authorList>
    </citation>
    <scope>NUCLEOTIDE SEQUENCE [LARGE SCALE GENOMIC DNA]</scope>
    <source>
        <strain evidence="2 3">CCTCC AB 2017083</strain>
    </source>
</reference>
<dbReference type="EMBL" id="QXGH01000009">
    <property type="protein sequence ID" value="RHW28498.1"/>
    <property type="molecule type" value="Genomic_DNA"/>
</dbReference>
<dbReference type="AlphaFoldDB" id="A0A417Y6Z6"/>
<accession>A0A417Y6Z6</accession>
<evidence type="ECO:0000259" key="1">
    <source>
        <dbReference type="Pfam" id="PF12146"/>
    </source>
</evidence>
<feature type="domain" description="Serine aminopeptidase S33" evidence="1">
    <location>
        <begin position="27"/>
        <end position="272"/>
    </location>
</feature>
<keyword evidence="3" id="KW-1185">Reference proteome</keyword>
<evidence type="ECO:0000313" key="2">
    <source>
        <dbReference type="EMBL" id="RHW28498.1"/>
    </source>
</evidence>
<dbReference type="InterPro" id="IPR051044">
    <property type="entry name" value="MAG_DAG_Lipase"/>
</dbReference>
<dbReference type="GO" id="GO:0016787">
    <property type="term" value="F:hydrolase activity"/>
    <property type="evidence" value="ECO:0007669"/>
    <property type="project" value="UniProtKB-KW"/>
</dbReference>
<dbReference type="OrthoDB" id="9806902at2"/>
<dbReference type="RefSeq" id="WP_118921806.1">
    <property type="nucleotide sequence ID" value="NZ_QXGH01000009.1"/>
</dbReference>
<keyword evidence="2" id="KW-0378">Hydrolase</keyword>
<gene>
    <name evidence="2" type="ORF">D0Z08_01075</name>
</gene>